<protein>
    <submittedName>
        <fullName evidence="7">Coenzyme F420-reducing hydrogenase, alpha subunit</fullName>
        <ecNumber evidence="8">1.12.1.2</ecNumber>
        <ecNumber evidence="7">1.12.98.1</ecNumber>
    </submittedName>
</protein>
<keyword evidence="5 7" id="KW-0560">Oxidoreductase</keyword>
<organism evidence="7 9">
    <name type="scientific">Legionella feeleii</name>
    <dbReference type="NCBI Taxonomy" id="453"/>
    <lineage>
        <taxon>Bacteria</taxon>
        <taxon>Pseudomonadati</taxon>
        <taxon>Pseudomonadota</taxon>
        <taxon>Gammaproteobacteria</taxon>
        <taxon>Legionellales</taxon>
        <taxon>Legionellaceae</taxon>
        <taxon>Legionella</taxon>
    </lineage>
</organism>
<dbReference type="GO" id="GO:0008901">
    <property type="term" value="F:ferredoxin hydrogenase activity"/>
    <property type="evidence" value="ECO:0007669"/>
    <property type="project" value="InterPro"/>
</dbReference>
<accession>A0A0W0TWA6</accession>
<name>A0A0W0TWA6_9GAMM</name>
<dbReference type="PANTHER" id="PTHR43600">
    <property type="entry name" value="COENZYME F420 HYDROGENASE, SUBUNIT ALPHA"/>
    <property type="match status" value="1"/>
</dbReference>
<sequence>MSKNKEKLIEVPILARVEGEGALKIKIKNNTIQSLQLKIYEPPRLFEKFLEQRDYSEVLDIVARICGICPVAYQMSATQAIENCFNMRPSPWVREMRRLFYCGEWIESHSLHIHLLALPDSLGFKAVTEMAKIYPHEVRRGLRLQALGNELMRLLGGRSVHPVGARIGGFYKAPDPLLVQSLLQKIKASLVDCEELIRWINTLPFGKTFHDFTCVSLFHEQEYPMNEGRIVSDKGLNIAIDEFDNYFKEHQVPYSNALHCLLDGKPYLVGPLARLNINHERLPEQIKVFLKQLDLHFPSKNIHHSILARAIEIYSCLLEASRILENYSYPDSSYTDVNIASGRGYGCTEAPRGLLWHCFEIDEQGLVKSARIVPPTSQNQACIEEDLYRSLQQFGLEKPSDELRSYSEKLIRNYDPCISCSTHFLTLDVNRDD</sequence>
<evidence type="ECO:0000256" key="4">
    <source>
        <dbReference type="ARBA" id="ARBA00022723"/>
    </source>
</evidence>
<dbReference type="SUPFAM" id="SSF56762">
    <property type="entry name" value="HydB/Nqo4-like"/>
    <property type="match status" value="1"/>
</dbReference>
<gene>
    <name evidence="8" type="primary">hoxH</name>
    <name evidence="7" type="ORF">Lfee_1337</name>
    <name evidence="8" type="ORF">NCTC12022_01229</name>
</gene>
<dbReference type="GO" id="GO:0047985">
    <property type="term" value="F:hydrogen dehydrogenase activity"/>
    <property type="evidence" value="ECO:0007669"/>
    <property type="project" value="UniProtKB-EC"/>
</dbReference>
<keyword evidence="6" id="KW-0408">Iron</keyword>
<reference evidence="8 10" key="2">
    <citation type="submission" date="2018-06" db="EMBL/GenBank/DDBJ databases">
        <authorList>
            <consortium name="Pathogen Informatics"/>
            <person name="Doyle S."/>
        </authorList>
    </citation>
    <scope>NUCLEOTIDE SEQUENCE [LARGE SCALE GENOMIC DNA]</scope>
    <source>
        <strain evidence="8 10">NCTC12022</strain>
    </source>
</reference>
<dbReference type="PANTHER" id="PTHR43600:SF2">
    <property type="entry name" value="F420-NON-REDUCING HYDROGENASE VHU SUBUNIT A"/>
    <property type="match status" value="1"/>
</dbReference>
<feature type="binding site" evidence="6">
    <location>
        <position position="420"/>
    </location>
    <ligand>
        <name>Fe cation</name>
        <dbReference type="ChEBI" id="CHEBI:24875"/>
    </ligand>
</feature>
<comment type="similarity">
    <text evidence="2">Belongs to the [NiFe]/[NiFeSe] hydrogenase large subunit family.</text>
</comment>
<feature type="binding site" evidence="6">
    <location>
        <position position="66"/>
    </location>
    <ligand>
        <name>Ni(2+)</name>
        <dbReference type="ChEBI" id="CHEBI:49786"/>
    </ligand>
</feature>
<evidence type="ECO:0000313" key="9">
    <source>
        <dbReference type="Proteomes" id="UP000054698"/>
    </source>
</evidence>
<dbReference type="Proteomes" id="UP000251942">
    <property type="component" value="Unassembled WGS sequence"/>
</dbReference>
<dbReference type="EMBL" id="LNYB01000049">
    <property type="protein sequence ID" value="KTC99776.1"/>
    <property type="molecule type" value="Genomic_DNA"/>
</dbReference>
<comment type="cofactor">
    <cofactor evidence="1 6">
        <name>Ni(2+)</name>
        <dbReference type="ChEBI" id="CHEBI:49786"/>
    </cofactor>
</comment>
<keyword evidence="9" id="KW-1185">Reference proteome</keyword>
<dbReference type="InterPro" id="IPR001501">
    <property type="entry name" value="Ni-dep_hyd_lsu"/>
</dbReference>
<dbReference type="RefSeq" id="WP_058445149.1">
    <property type="nucleotide sequence ID" value="NZ_CAAAHT010000022.1"/>
</dbReference>
<dbReference type="Pfam" id="PF00374">
    <property type="entry name" value="NiFeSe_Hases"/>
    <property type="match status" value="2"/>
</dbReference>
<dbReference type="InterPro" id="IPR029014">
    <property type="entry name" value="NiFe-Hase_large"/>
</dbReference>
<feature type="binding site" evidence="6">
    <location>
        <position position="417"/>
    </location>
    <ligand>
        <name>Ni(2+)</name>
        <dbReference type="ChEBI" id="CHEBI:49786"/>
    </ligand>
</feature>
<dbReference type="PROSITE" id="PS00508">
    <property type="entry name" value="NI_HGENASE_L_2"/>
    <property type="match status" value="1"/>
</dbReference>
<dbReference type="Proteomes" id="UP000054698">
    <property type="component" value="Unassembled WGS sequence"/>
</dbReference>
<feature type="binding site" evidence="6">
    <location>
        <position position="372"/>
    </location>
    <ligand>
        <name>Mg(2+)</name>
        <dbReference type="ChEBI" id="CHEBI:18420"/>
    </ligand>
</feature>
<reference evidence="7 9" key="1">
    <citation type="submission" date="2015-11" db="EMBL/GenBank/DDBJ databases">
        <title>Genomic analysis of 38 Legionella species identifies large and diverse effector repertoires.</title>
        <authorList>
            <person name="Burstein D."/>
            <person name="Amaro F."/>
            <person name="Zusman T."/>
            <person name="Lifshitz Z."/>
            <person name="Cohen O."/>
            <person name="Gilbert J.A."/>
            <person name="Pupko T."/>
            <person name="Shuman H.A."/>
            <person name="Segal G."/>
        </authorList>
    </citation>
    <scope>NUCLEOTIDE SEQUENCE [LARGE SCALE GENOMIC DNA]</scope>
    <source>
        <strain evidence="7 9">WO-44C</strain>
    </source>
</reference>
<evidence type="ECO:0000256" key="3">
    <source>
        <dbReference type="ARBA" id="ARBA00022596"/>
    </source>
</evidence>
<feature type="binding site" evidence="6">
    <location>
        <position position="47"/>
    </location>
    <ligand>
        <name>Mg(2+)</name>
        <dbReference type="ChEBI" id="CHEBI:18420"/>
    </ligand>
</feature>
<feature type="binding site" evidence="6">
    <location>
        <position position="423"/>
    </location>
    <ligand>
        <name>Mg(2+)</name>
        <dbReference type="ChEBI" id="CHEBI:18420"/>
    </ligand>
</feature>
<dbReference type="STRING" id="453.Lfee_1337"/>
<dbReference type="GO" id="GO:0016151">
    <property type="term" value="F:nickel cation binding"/>
    <property type="evidence" value="ECO:0007669"/>
    <property type="project" value="InterPro"/>
</dbReference>
<comment type="cofactor">
    <cofactor evidence="6">
        <name>Fe cation</name>
        <dbReference type="ChEBI" id="CHEBI:24875"/>
    </cofactor>
</comment>
<evidence type="ECO:0000256" key="6">
    <source>
        <dbReference type="PIRSR" id="PIRSR601501-1"/>
    </source>
</evidence>
<dbReference type="InterPro" id="IPR018194">
    <property type="entry name" value="Ni-dep_hyd_lsu_Ni_BS"/>
</dbReference>
<keyword evidence="3 6" id="KW-0533">Nickel</keyword>
<evidence type="ECO:0000256" key="2">
    <source>
        <dbReference type="ARBA" id="ARBA00009292"/>
    </source>
</evidence>
<feature type="binding site" evidence="6">
    <location>
        <position position="69"/>
    </location>
    <ligand>
        <name>Fe cation</name>
        <dbReference type="ChEBI" id="CHEBI:24875"/>
    </ligand>
</feature>
<dbReference type="GO" id="GO:0050454">
    <property type="term" value="F:coenzyme F420 hydrogenase activity"/>
    <property type="evidence" value="ECO:0007669"/>
    <property type="project" value="UniProtKB-EC"/>
</dbReference>
<proteinExistence type="inferred from homology"/>
<evidence type="ECO:0000256" key="1">
    <source>
        <dbReference type="ARBA" id="ARBA00001967"/>
    </source>
</evidence>
<dbReference type="EC" id="1.12.1.2" evidence="8"/>
<dbReference type="AlphaFoldDB" id="A0A0W0TWA6"/>
<dbReference type="Gene3D" id="1.10.645.10">
    <property type="entry name" value="Cytochrome-c3 Hydrogenase, chain B"/>
    <property type="match status" value="1"/>
</dbReference>
<evidence type="ECO:0000313" key="7">
    <source>
        <dbReference type="EMBL" id="KTC99776.1"/>
    </source>
</evidence>
<feature type="binding site" evidence="6">
    <location>
        <position position="69"/>
    </location>
    <ligand>
        <name>Ni(2+)</name>
        <dbReference type="ChEBI" id="CHEBI:49786"/>
    </ligand>
</feature>
<keyword evidence="4 6" id="KW-0479">Metal-binding</keyword>
<evidence type="ECO:0000313" key="8">
    <source>
        <dbReference type="EMBL" id="SPX60498.1"/>
    </source>
</evidence>
<dbReference type="PATRIC" id="fig|453.4.peg.1450"/>
<dbReference type="EMBL" id="UASS01000010">
    <property type="protein sequence ID" value="SPX60498.1"/>
    <property type="molecule type" value="Genomic_DNA"/>
</dbReference>
<dbReference type="EC" id="1.12.98.1" evidence="7"/>
<evidence type="ECO:0000313" key="10">
    <source>
        <dbReference type="Proteomes" id="UP000251942"/>
    </source>
</evidence>
<keyword evidence="6" id="KW-0460">Magnesium</keyword>
<evidence type="ECO:0000256" key="5">
    <source>
        <dbReference type="ARBA" id="ARBA00023002"/>
    </source>
</evidence>